<dbReference type="Gene3D" id="1.10.287.110">
    <property type="entry name" value="DnaJ domain"/>
    <property type="match status" value="1"/>
</dbReference>
<dbReference type="InterPro" id="IPR036869">
    <property type="entry name" value="J_dom_sf"/>
</dbReference>
<dbReference type="CDD" id="cd06257">
    <property type="entry name" value="DnaJ"/>
    <property type="match status" value="1"/>
</dbReference>
<dbReference type="PANTHER" id="PTHR43096">
    <property type="entry name" value="DNAJ HOMOLOG 1, MITOCHONDRIAL-RELATED"/>
    <property type="match status" value="1"/>
</dbReference>
<dbReference type="PANTHER" id="PTHR43096:SF48">
    <property type="entry name" value="CHAPERONE PROTEIN DNAJ"/>
    <property type="match status" value="1"/>
</dbReference>
<organism evidence="3 4">
    <name type="scientific">Candidatus Berkelbacteria bacterium CG10_big_fil_rev_8_21_14_0_10_41_12</name>
    <dbReference type="NCBI Taxonomy" id="1974513"/>
    <lineage>
        <taxon>Bacteria</taxon>
        <taxon>Candidatus Berkelbacteria</taxon>
    </lineage>
</organism>
<sequence length="219" mass="24608">MEDYYKILGVSKNASSDEIKKAYRKLAMQHHPDRGGEDKEFKKINEAYQILSDPQKRAQYDQFGRVGDMGGSGGGYDGFGDQGNPFSGFEGFSSQDRPSGFDFSGFGFSGGLGDIFETFFSDAFSTVQAQIEITPAQAVLGDKLKVQMGKETIDVEIPAGVQDGTQFRVRGKGKESKRGRGDLILQIKIKMPNRLTNEQRELWEKLHESENQKKTWWQR</sequence>
<dbReference type="Pfam" id="PF00226">
    <property type="entry name" value="DnaJ"/>
    <property type="match status" value="1"/>
</dbReference>
<dbReference type="SMART" id="SM00271">
    <property type="entry name" value="DnaJ"/>
    <property type="match status" value="1"/>
</dbReference>
<evidence type="ECO:0000256" key="1">
    <source>
        <dbReference type="ARBA" id="ARBA00023186"/>
    </source>
</evidence>
<dbReference type="Proteomes" id="UP000228596">
    <property type="component" value="Unassembled WGS sequence"/>
</dbReference>
<dbReference type="Gene3D" id="2.60.260.20">
    <property type="entry name" value="Urease metallochaperone UreE, N-terminal domain"/>
    <property type="match status" value="1"/>
</dbReference>
<dbReference type="InterPro" id="IPR001623">
    <property type="entry name" value="DnaJ_domain"/>
</dbReference>
<evidence type="ECO:0000259" key="2">
    <source>
        <dbReference type="PROSITE" id="PS50076"/>
    </source>
</evidence>
<dbReference type="GO" id="GO:0005737">
    <property type="term" value="C:cytoplasm"/>
    <property type="evidence" value="ECO:0007669"/>
    <property type="project" value="TreeGrafter"/>
</dbReference>
<dbReference type="InterPro" id="IPR008971">
    <property type="entry name" value="HSP40/DnaJ_pept-bd"/>
</dbReference>
<feature type="domain" description="J" evidence="2">
    <location>
        <begin position="3"/>
        <end position="64"/>
    </location>
</feature>
<dbReference type="InterPro" id="IPR018253">
    <property type="entry name" value="DnaJ_domain_CS"/>
</dbReference>
<protein>
    <recommendedName>
        <fullName evidence="2">J domain-containing protein</fullName>
    </recommendedName>
</protein>
<dbReference type="PROSITE" id="PS50076">
    <property type="entry name" value="DNAJ_2"/>
    <property type="match status" value="1"/>
</dbReference>
<keyword evidence="1" id="KW-0143">Chaperone</keyword>
<reference evidence="4" key="1">
    <citation type="submission" date="2017-09" db="EMBL/GenBank/DDBJ databases">
        <title>Depth-based differentiation of microbial function through sediment-hosted aquifers and enrichment of novel symbionts in the deep terrestrial subsurface.</title>
        <authorList>
            <person name="Probst A.J."/>
            <person name="Ladd B."/>
            <person name="Jarett J.K."/>
            <person name="Geller-Mcgrath D.E."/>
            <person name="Sieber C.M.K."/>
            <person name="Emerson J.B."/>
            <person name="Anantharaman K."/>
            <person name="Thomas B.C."/>
            <person name="Malmstrom R."/>
            <person name="Stieglmeier M."/>
            <person name="Klingl A."/>
            <person name="Woyke T."/>
            <person name="Ryan C.M."/>
            <person name="Banfield J.F."/>
        </authorList>
    </citation>
    <scope>NUCLEOTIDE SEQUENCE [LARGE SCALE GENOMIC DNA]</scope>
</reference>
<dbReference type="Pfam" id="PF01556">
    <property type="entry name" value="DnaJ_C"/>
    <property type="match status" value="1"/>
</dbReference>
<comment type="caution">
    <text evidence="3">The sequence shown here is derived from an EMBL/GenBank/DDBJ whole genome shotgun (WGS) entry which is preliminary data.</text>
</comment>
<dbReference type="SUPFAM" id="SSF46565">
    <property type="entry name" value="Chaperone J-domain"/>
    <property type="match status" value="1"/>
</dbReference>
<dbReference type="SUPFAM" id="SSF49493">
    <property type="entry name" value="HSP40/DnaJ peptide-binding domain"/>
    <property type="match status" value="1"/>
</dbReference>
<evidence type="ECO:0000313" key="3">
    <source>
        <dbReference type="EMBL" id="PIT97193.1"/>
    </source>
</evidence>
<dbReference type="PRINTS" id="PR00625">
    <property type="entry name" value="JDOMAIN"/>
</dbReference>
<name>A0A2M6WWK8_9BACT</name>
<dbReference type="AlphaFoldDB" id="A0A2M6WWK8"/>
<dbReference type="EMBL" id="PEZV01000030">
    <property type="protein sequence ID" value="PIT97193.1"/>
    <property type="molecule type" value="Genomic_DNA"/>
</dbReference>
<evidence type="ECO:0000313" key="4">
    <source>
        <dbReference type="Proteomes" id="UP000228596"/>
    </source>
</evidence>
<accession>A0A2M6WWK8</accession>
<dbReference type="GO" id="GO:0051082">
    <property type="term" value="F:unfolded protein binding"/>
    <property type="evidence" value="ECO:0007669"/>
    <property type="project" value="InterPro"/>
</dbReference>
<proteinExistence type="predicted"/>
<dbReference type="PROSITE" id="PS00636">
    <property type="entry name" value="DNAJ_1"/>
    <property type="match status" value="1"/>
</dbReference>
<dbReference type="InterPro" id="IPR002939">
    <property type="entry name" value="DnaJ_C"/>
</dbReference>
<dbReference type="GO" id="GO:0042026">
    <property type="term" value="P:protein refolding"/>
    <property type="evidence" value="ECO:0007669"/>
    <property type="project" value="TreeGrafter"/>
</dbReference>
<gene>
    <name evidence="3" type="ORF">COT77_02910</name>
</gene>